<dbReference type="PANTHER" id="PTHR43684">
    <property type="match status" value="1"/>
</dbReference>
<sequence>MASGISLKASAILRNHFFSCRPHFIRLGLAPVFSRKFHSTQVQFGATEADFDGAKERLNLLKEDPGNEVKLKIYALFKQATSGPCDTPKPSSINFVARAKWSAWNDLGSLTKEDAREEYIKIVDDLARAEGAAVEEETTSEDAREFTSLIYEMQGKAAKITLNRPNVKNALSLDLYTDISAALKKAAEDKNVSLAVVTGAGDYYCSGNDLKNFANVDPSNIKQMAEESGDFLEKFVNSFIEFPKPLIAAVNGPAIGVAVTTLGLFDVVYASDTATFRTPFAALGQSPEGCSSYIFPKIMGAAKANEVLLFGRQLSAMEAKERGLVTEVFHNSEFTEEINRRVADYSELPTSSTISSKNLIRASEMDVLKKVNREECDLLVKLWQSPECFQAIMNFFSRGKE</sequence>
<evidence type="ECO:0000256" key="2">
    <source>
        <dbReference type="ARBA" id="ARBA00023140"/>
    </source>
</evidence>
<evidence type="ECO:0000256" key="1">
    <source>
        <dbReference type="ARBA" id="ARBA00004275"/>
    </source>
</evidence>
<dbReference type="PROSITE" id="PS51228">
    <property type="entry name" value="ACB_2"/>
    <property type="match status" value="1"/>
</dbReference>
<proteinExistence type="predicted"/>
<dbReference type="SUPFAM" id="SSF47027">
    <property type="entry name" value="Acyl-CoA binding protein"/>
    <property type="match status" value="1"/>
</dbReference>
<dbReference type="Gene3D" id="1.20.80.10">
    <property type="match status" value="1"/>
</dbReference>
<dbReference type="InterPro" id="IPR000582">
    <property type="entry name" value="Acyl-CoA-binding_protein"/>
</dbReference>
<dbReference type="AlphaFoldDB" id="A0A9Q1CCF3"/>
<dbReference type="InterPro" id="IPR029045">
    <property type="entry name" value="ClpP/crotonase-like_dom_sf"/>
</dbReference>
<name>A0A9Q1CCF3_HOLLE</name>
<evidence type="ECO:0000259" key="4">
    <source>
        <dbReference type="PROSITE" id="PS51228"/>
    </source>
</evidence>
<dbReference type="InterPro" id="IPR035984">
    <property type="entry name" value="Acyl-CoA-binding_sf"/>
</dbReference>
<reference evidence="5" key="1">
    <citation type="submission" date="2021-10" db="EMBL/GenBank/DDBJ databases">
        <title>Tropical sea cucumber genome reveals ecological adaptation and Cuvierian tubules defense mechanism.</title>
        <authorList>
            <person name="Chen T."/>
        </authorList>
    </citation>
    <scope>NUCLEOTIDE SEQUENCE</scope>
    <source>
        <strain evidence="5">Nanhai2018</strain>
        <tissue evidence="5">Muscle</tissue>
    </source>
</reference>
<comment type="subcellular location">
    <subcellularLocation>
        <location evidence="1">Peroxisome</location>
    </subcellularLocation>
</comment>
<dbReference type="InterPro" id="IPR051053">
    <property type="entry name" value="ECH/Chromodomain_protein"/>
</dbReference>
<keyword evidence="2" id="KW-0576">Peroxisome</keyword>
<comment type="caution">
    <text evidence="5">The sequence shown here is derived from an EMBL/GenBank/DDBJ whole genome shotgun (WGS) entry which is preliminary data.</text>
</comment>
<dbReference type="GO" id="GO:0005739">
    <property type="term" value="C:mitochondrion"/>
    <property type="evidence" value="ECO:0007669"/>
    <property type="project" value="TreeGrafter"/>
</dbReference>
<evidence type="ECO:0000256" key="3">
    <source>
        <dbReference type="ARBA" id="ARBA00023235"/>
    </source>
</evidence>
<dbReference type="EMBL" id="JAIZAY010000005">
    <property type="protein sequence ID" value="KAJ8042173.1"/>
    <property type="molecule type" value="Genomic_DNA"/>
</dbReference>
<dbReference type="PROSITE" id="PS00880">
    <property type="entry name" value="ACB_1"/>
    <property type="match status" value="1"/>
</dbReference>
<dbReference type="Pfam" id="PF00887">
    <property type="entry name" value="ACBP"/>
    <property type="match status" value="1"/>
</dbReference>
<dbReference type="Gene3D" id="3.90.226.10">
    <property type="entry name" value="2-enoyl-CoA Hydratase, Chain A, domain 1"/>
    <property type="match status" value="1"/>
</dbReference>
<dbReference type="PANTHER" id="PTHR43684:SF1">
    <property type="entry name" value="ENOYL-COA DELTA ISOMERASE 2"/>
    <property type="match status" value="1"/>
</dbReference>
<evidence type="ECO:0000313" key="6">
    <source>
        <dbReference type="Proteomes" id="UP001152320"/>
    </source>
</evidence>
<dbReference type="FunFam" id="3.90.226.10:FF:000084">
    <property type="entry name" value="Enoyl-CoA delta isomerase 2, mitochondrial"/>
    <property type="match status" value="1"/>
</dbReference>
<dbReference type="InterPro" id="IPR022408">
    <property type="entry name" value="Acyl-CoA-binding_prot_CS"/>
</dbReference>
<dbReference type="SUPFAM" id="SSF52096">
    <property type="entry name" value="ClpP/crotonase"/>
    <property type="match status" value="1"/>
</dbReference>
<organism evidence="5 6">
    <name type="scientific">Holothuria leucospilota</name>
    <name type="common">Black long sea cucumber</name>
    <name type="synonym">Mertensiothuria leucospilota</name>
    <dbReference type="NCBI Taxonomy" id="206669"/>
    <lineage>
        <taxon>Eukaryota</taxon>
        <taxon>Metazoa</taxon>
        <taxon>Echinodermata</taxon>
        <taxon>Eleutherozoa</taxon>
        <taxon>Echinozoa</taxon>
        <taxon>Holothuroidea</taxon>
        <taxon>Aspidochirotacea</taxon>
        <taxon>Aspidochirotida</taxon>
        <taxon>Holothuriidae</taxon>
        <taxon>Holothuria</taxon>
    </lineage>
</organism>
<dbReference type="InterPro" id="IPR014352">
    <property type="entry name" value="FERM/acyl-CoA-bd_prot_sf"/>
</dbReference>
<dbReference type="OrthoDB" id="409763at2759"/>
<protein>
    <submittedName>
        <fullName evidence="5">Enoyl-CoA delta isomerase 2, mitochondrial</fullName>
    </submittedName>
</protein>
<feature type="domain" description="ACB" evidence="4">
    <location>
        <begin position="47"/>
        <end position="132"/>
    </location>
</feature>
<dbReference type="GO" id="GO:0004165">
    <property type="term" value="F:delta(3)-delta(2)-enoyl-CoA isomerase activity"/>
    <property type="evidence" value="ECO:0007669"/>
    <property type="project" value="TreeGrafter"/>
</dbReference>
<dbReference type="PRINTS" id="PR00689">
    <property type="entry name" value="ACOABINDINGP"/>
</dbReference>
<accession>A0A9Q1CCF3</accession>
<keyword evidence="6" id="KW-1185">Reference proteome</keyword>
<dbReference type="GO" id="GO:0005777">
    <property type="term" value="C:peroxisome"/>
    <property type="evidence" value="ECO:0007669"/>
    <property type="project" value="UniProtKB-SubCell"/>
</dbReference>
<dbReference type="Proteomes" id="UP001152320">
    <property type="component" value="Chromosome 5"/>
</dbReference>
<dbReference type="InterPro" id="IPR014748">
    <property type="entry name" value="Enoyl-CoA_hydra_C"/>
</dbReference>
<gene>
    <name evidence="5" type="ORF">HOLleu_13168</name>
</gene>
<dbReference type="GO" id="GO:0000062">
    <property type="term" value="F:fatty-acyl-CoA binding"/>
    <property type="evidence" value="ECO:0007669"/>
    <property type="project" value="InterPro"/>
</dbReference>
<keyword evidence="3 5" id="KW-0413">Isomerase</keyword>
<dbReference type="CDD" id="cd06558">
    <property type="entry name" value="crotonase-like"/>
    <property type="match status" value="1"/>
</dbReference>
<dbReference type="Gene3D" id="1.10.12.10">
    <property type="entry name" value="Lyase 2-enoyl-coa Hydratase, Chain A, domain 2"/>
    <property type="match status" value="1"/>
</dbReference>
<dbReference type="InterPro" id="IPR001753">
    <property type="entry name" value="Enoyl-CoA_hydra/iso"/>
</dbReference>
<evidence type="ECO:0000313" key="5">
    <source>
        <dbReference type="EMBL" id="KAJ8042173.1"/>
    </source>
</evidence>
<dbReference type="Pfam" id="PF00378">
    <property type="entry name" value="ECH_1"/>
    <property type="match status" value="1"/>
</dbReference>